<proteinExistence type="predicted"/>
<protein>
    <submittedName>
        <fullName evidence="1">Uncharacterized protein</fullName>
    </submittedName>
</protein>
<sequence length="148" mass="17124">MRAFNLFGISLGTPQELPVFGPTPRPDLQWNLSSYRINTSRRTSCTREKTRTFCSPFEDEHRLLSLSWRCEVTRLLPGVRPTNEREMYGQYCLRAENCMSLDRPHRRGYTKVIDSGRSGDTLSRASTRKAGECLTRLWCTGYGRTQPR</sequence>
<gene>
    <name evidence="1" type="ORF">PROFUN_05497</name>
</gene>
<dbReference type="AlphaFoldDB" id="A0A2P6NQV8"/>
<evidence type="ECO:0000313" key="1">
    <source>
        <dbReference type="EMBL" id="PRP86356.1"/>
    </source>
</evidence>
<keyword evidence="2" id="KW-1185">Reference proteome</keyword>
<organism evidence="1 2">
    <name type="scientific">Planoprotostelium fungivorum</name>
    <dbReference type="NCBI Taxonomy" id="1890364"/>
    <lineage>
        <taxon>Eukaryota</taxon>
        <taxon>Amoebozoa</taxon>
        <taxon>Evosea</taxon>
        <taxon>Variosea</taxon>
        <taxon>Cavosteliida</taxon>
        <taxon>Cavosteliaceae</taxon>
        <taxon>Planoprotostelium</taxon>
    </lineage>
</organism>
<reference evidence="1 2" key="1">
    <citation type="journal article" date="2018" name="Genome Biol. Evol.">
        <title>Multiple Roots of Fruiting Body Formation in Amoebozoa.</title>
        <authorList>
            <person name="Hillmann F."/>
            <person name="Forbes G."/>
            <person name="Novohradska S."/>
            <person name="Ferling I."/>
            <person name="Riege K."/>
            <person name="Groth M."/>
            <person name="Westermann M."/>
            <person name="Marz M."/>
            <person name="Spaller T."/>
            <person name="Winckler T."/>
            <person name="Schaap P."/>
            <person name="Glockner G."/>
        </authorList>
    </citation>
    <scope>NUCLEOTIDE SEQUENCE [LARGE SCALE GENOMIC DNA]</scope>
    <source>
        <strain evidence="1 2">Jena</strain>
    </source>
</reference>
<dbReference type="EMBL" id="MDYQ01000032">
    <property type="protein sequence ID" value="PRP86356.1"/>
    <property type="molecule type" value="Genomic_DNA"/>
</dbReference>
<evidence type="ECO:0000313" key="2">
    <source>
        <dbReference type="Proteomes" id="UP000241769"/>
    </source>
</evidence>
<dbReference type="InParanoid" id="A0A2P6NQV8"/>
<comment type="caution">
    <text evidence="1">The sequence shown here is derived from an EMBL/GenBank/DDBJ whole genome shotgun (WGS) entry which is preliminary data.</text>
</comment>
<name>A0A2P6NQV8_9EUKA</name>
<accession>A0A2P6NQV8</accession>
<dbReference type="Proteomes" id="UP000241769">
    <property type="component" value="Unassembled WGS sequence"/>
</dbReference>